<organism evidence="1 2">
    <name type="scientific">Fusarium solani</name>
    <name type="common">Filamentous fungus</name>
    <dbReference type="NCBI Taxonomy" id="169388"/>
    <lineage>
        <taxon>Eukaryota</taxon>
        <taxon>Fungi</taxon>
        <taxon>Dikarya</taxon>
        <taxon>Ascomycota</taxon>
        <taxon>Pezizomycotina</taxon>
        <taxon>Sordariomycetes</taxon>
        <taxon>Hypocreomycetidae</taxon>
        <taxon>Hypocreales</taxon>
        <taxon>Nectriaceae</taxon>
        <taxon>Fusarium</taxon>
        <taxon>Fusarium solani species complex</taxon>
    </lineage>
</organism>
<comment type="caution">
    <text evidence="1">The sequence shown here is derived from an EMBL/GenBank/DDBJ whole genome shotgun (WGS) entry which is preliminary data.</text>
</comment>
<sequence length="214" mass="23622">MCAELWKRFGIEQTEDPILGRRLKNEAAGDIPVIKSQAPVQNWRSLVLVGIHLVHTPLGPGSLCACPIASARAFFPLPPGFQSVGPDQSHGSIDSSPSALTTQLFYQMQSLEKILSIQSNLGPRPCFCWLDDELQPINDDDPRTGGTRTPTDLGTWLTVTRLEFFRPAFPFGLKNPQPVELPRWRFCSSAYSHAAAALLGARHWRVSHPGNAVR</sequence>
<dbReference type="EMBL" id="JAGTJS010000016">
    <property type="protein sequence ID" value="KAH7246836.1"/>
    <property type="molecule type" value="Genomic_DNA"/>
</dbReference>
<reference evidence="1" key="1">
    <citation type="journal article" date="2021" name="Nat. Commun.">
        <title>Genetic determinants of endophytism in the Arabidopsis root mycobiome.</title>
        <authorList>
            <person name="Mesny F."/>
            <person name="Miyauchi S."/>
            <person name="Thiergart T."/>
            <person name="Pickel B."/>
            <person name="Atanasova L."/>
            <person name="Karlsson M."/>
            <person name="Huettel B."/>
            <person name="Barry K.W."/>
            <person name="Haridas S."/>
            <person name="Chen C."/>
            <person name="Bauer D."/>
            <person name="Andreopoulos W."/>
            <person name="Pangilinan J."/>
            <person name="LaButti K."/>
            <person name="Riley R."/>
            <person name="Lipzen A."/>
            <person name="Clum A."/>
            <person name="Drula E."/>
            <person name="Henrissat B."/>
            <person name="Kohler A."/>
            <person name="Grigoriev I.V."/>
            <person name="Martin F.M."/>
            <person name="Hacquard S."/>
        </authorList>
    </citation>
    <scope>NUCLEOTIDE SEQUENCE</scope>
    <source>
        <strain evidence="1">FSSC 5 MPI-SDFR-AT-0091</strain>
    </source>
</reference>
<accession>A0A9P9K757</accession>
<proteinExistence type="predicted"/>
<gene>
    <name evidence="1" type="ORF">B0J15DRAFT_75623</name>
</gene>
<dbReference type="AlphaFoldDB" id="A0A9P9K757"/>
<evidence type="ECO:0000313" key="1">
    <source>
        <dbReference type="EMBL" id="KAH7246836.1"/>
    </source>
</evidence>
<evidence type="ECO:0000313" key="2">
    <source>
        <dbReference type="Proteomes" id="UP000736672"/>
    </source>
</evidence>
<protein>
    <submittedName>
        <fullName evidence="1">Uncharacterized protein</fullName>
    </submittedName>
</protein>
<keyword evidence="2" id="KW-1185">Reference proteome</keyword>
<dbReference type="Proteomes" id="UP000736672">
    <property type="component" value="Unassembled WGS sequence"/>
</dbReference>
<name>A0A9P9K757_FUSSL</name>